<organismHost>
    <name type="scientific">Pan troglodytes</name>
    <name type="common">Chimpanzee</name>
    <dbReference type="NCBI Taxonomy" id="9598"/>
</organismHost>
<feature type="region of interest" description="Disordered" evidence="1">
    <location>
        <begin position="1"/>
        <end position="20"/>
    </location>
</feature>
<reference evidence="2" key="1">
    <citation type="journal article" date="2010" name="J. Gastroenterol.">
        <title>Significant association of different preS mutations with hepatitis B-related cirrhosis or hepatocellular carcinoma.</title>
        <authorList>
            <person name="Yin J."/>
            <person name="Xie J."/>
            <person name="Zhang H."/>
            <person name="Shen Q."/>
            <person name="Han L."/>
            <person name="Lu W."/>
            <person name="Han Y."/>
            <person name="Li C."/>
            <person name="Ni W."/>
            <person name="Wang H."/>
            <person name="Cao G."/>
        </authorList>
    </citation>
    <scope>NUCLEOTIDE SEQUENCE</scope>
    <source>
        <strain evidence="2">P3011</strain>
    </source>
</reference>
<dbReference type="EMBL" id="GQ857853">
    <property type="protein sequence ID" value="ADB55031.1"/>
    <property type="molecule type" value="Genomic_DNA"/>
</dbReference>
<gene>
    <name evidence="2" type="primary">S</name>
</gene>
<evidence type="ECO:0000256" key="1">
    <source>
        <dbReference type="SAM" id="MobiDB-lite"/>
    </source>
</evidence>
<proteinExistence type="predicted"/>
<sequence>MGGSTSKPRKGMGTNLSVPNPLGFFPDHQLDPAFGAHYNKIHRNPAPVTDHWFHVVRFHREPSSQGSPHHTDGFGGVALRL</sequence>
<organism evidence="2">
    <name type="scientific">Hepatitis B virus</name>
    <name type="common">HBV</name>
    <dbReference type="NCBI Taxonomy" id="10407"/>
    <lineage>
        <taxon>Viruses</taxon>
        <taxon>Riboviria</taxon>
        <taxon>Pararnavirae</taxon>
        <taxon>Artverviricota</taxon>
        <taxon>Revtraviricetes</taxon>
        <taxon>Blubervirales</taxon>
        <taxon>Hepadnaviridae</taxon>
        <taxon>Orthohepadnavirus</taxon>
        <taxon>Orthohepadnavirus hominoidei</taxon>
    </lineage>
</organism>
<organismHost>
    <name type="scientific">Homo sapiens</name>
    <name type="common">Human</name>
    <dbReference type="NCBI Taxonomy" id="9606"/>
</organismHost>
<name>D2X429_HBV</name>
<protein>
    <submittedName>
        <fullName evidence="2">Large S protein</fullName>
    </submittedName>
</protein>
<accession>D2X429</accession>
<evidence type="ECO:0000313" key="2">
    <source>
        <dbReference type="EMBL" id="ADB55031.1"/>
    </source>
</evidence>
<feature type="region of interest" description="Disordered" evidence="1">
    <location>
        <begin position="61"/>
        <end position="81"/>
    </location>
</feature>